<evidence type="ECO:0000256" key="6">
    <source>
        <dbReference type="ARBA" id="ARBA00022692"/>
    </source>
</evidence>
<comment type="caution">
    <text evidence="16">The sequence shown here is derived from an EMBL/GenBank/DDBJ whole genome shotgun (WGS) entry which is preliminary data.</text>
</comment>
<dbReference type="AlphaFoldDB" id="A0A438N3H2"/>
<evidence type="ECO:0000256" key="11">
    <source>
        <dbReference type="ARBA" id="ARBA00023180"/>
    </source>
</evidence>
<keyword evidence="8" id="KW-0735">Signal-anchor</keyword>
<dbReference type="PANTHER" id="PTHR10340:SF55">
    <property type="entry name" value="ENDOPOLYPHOSPHATASE"/>
    <property type="match status" value="1"/>
</dbReference>
<dbReference type="FunFam" id="3.60.21.10:FF:000082">
    <property type="entry name" value="Endopolyphosphatase"/>
    <property type="match status" value="1"/>
</dbReference>
<evidence type="ECO:0000256" key="9">
    <source>
        <dbReference type="ARBA" id="ARBA00022989"/>
    </source>
</evidence>
<comment type="subcellular location">
    <subcellularLocation>
        <location evidence="1">Vacuole membrane</location>
        <topology evidence="1">Single-pass type II membrane protein</topology>
    </subcellularLocation>
</comment>
<organism evidence="16 17">
    <name type="scientific">Exophiala mesophila</name>
    <name type="common">Black yeast-like fungus</name>
    <dbReference type="NCBI Taxonomy" id="212818"/>
    <lineage>
        <taxon>Eukaryota</taxon>
        <taxon>Fungi</taxon>
        <taxon>Dikarya</taxon>
        <taxon>Ascomycota</taxon>
        <taxon>Pezizomycotina</taxon>
        <taxon>Eurotiomycetes</taxon>
        <taxon>Chaetothyriomycetidae</taxon>
        <taxon>Chaetothyriales</taxon>
        <taxon>Herpotrichiellaceae</taxon>
        <taxon>Exophiala</taxon>
    </lineage>
</organism>
<feature type="domain" description="Calcineurin-like phosphoesterase" evidence="15">
    <location>
        <begin position="50"/>
        <end position="319"/>
    </location>
</feature>
<feature type="compositionally biased region" description="Pro residues" evidence="13">
    <location>
        <begin position="542"/>
        <end position="557"/>
    </location>
</feature>
<evidence type="ECO:0000313" key="17">
    <source>
        <dbReference type="Proteomes" id="UP000288859"/>
    </source>
</evidence>
<feature type="region of interest" description="Disordered" evidence="13">
    <location>
        <begin position="22"/>
        <end position="42"/>
    </location>
</feature>
<dbReference type="InterPro" id="IPR029052">
    <property type="entry name" value="Metallo-depent_PP-like"/>
</dbReference>
<dbReference type="Proteomes" id="UP000288859">
    <property type="component" value="Unassembled WGS sequence"/>
</dbReference>
<dbReference type="EMBL" id="NAJM01000024">
    <property type="protein sequence ID" value="RVX70186.1"/>
    <property type="molecule type" value="Genomic_DNA"/>
</dbReference>
<evidence type="ECO:0000256" key="7">
    <source>
        <dbReference type="ARBA" id="ARBA00022801"/>
    </source>
</evidence>
<evidence type="ECO:0000256" key="8">
    <source>
        <dbReference type="ARBA" id="ARBA00022968"/>
    </source>
</evidence>
<evidence type="ECO:0000256" key="10">
    <source>
        <dbReference type="ARBA" id="ARBA00023136"/>
    </source>
</evidence>
<evidence type="ECO:0000259" key="15">
    <source>
        <dbReference type="Pfam" id="PF00149"/>
    </source>
</evidence>
<feature type="region of interest" description="Disordered" evidence="13">
    <location>
        <begin position="382"/>
        <end position="419"/>
    </location>
</feature>
<dbReference type="GO" id="GO:0006798">
    <property type="term" value="P:polyphosphate catabolic process"/>
    <property type="evidence" value="ECO:0007669"/>
    <property type="project" value="TreeGrafter"/>
</dbReference>
<evidence type="ECO:0000256" key="4">
    <source>
        <dbReference type="ARBA" id="ARBA00014458"/>
    </source>
</evidence>
<evidence type="ECO:0000256" key="13">
    <source>
        <dbReference type="SAM" id="MobiDB-lite"/>
    </source>
</evidence>
<evidence type="ECO:0000256" key="5">
    <source>
        <dbReference type="ARBA" id="ARBA00022554"/>
    </source>
</evidence>
<dbReference type="EC" id="3.6.1.10" evidence="3 12"/>
<comment type="catalytic activity">
    <reaction evidence="12">
        <text>[phosphate](n+1) + n H2O = (n+1) phosphate + n H(+)</text>
        <dbReference type="Rhea" id="RHEA:22452"/>
        <dbReference type="Rhea" id="RHEA-COMP:14280"/>
        <dbReference type="ChEBI" id="CHEBI:15377"/>
        <dbReference type="ChEBI" id="CHEBI:15378"/>
        <dbReference type="ChEBI" id="CHEBI:16838"/>
        <dbReference type="ChEBI" id="CHEBI:43474"/>
        <dbReference type="EC" id="3.6.1.10"/>
    </reaction>
</comment>
<dbReference type="GO" id="GO:0000298">
    <property type="term" value="F:endopolyphosphatase activity"/>
    <property type="evidence" value="ECO:0007669"/>
    <property type="project" value="UniProtKB-EC"/>
</dbReference>
<protein>
    <recommendedName>
        <fullName evidence="4 12">Endopolyphosphatase</fullName>
        <ecNumber evidence="3 12">3.6.1.10</ecNumber>
    </recommendedName>
</protein>
<dbReference type="VEuPathDB" id="FungiDB:PV10_08267"/>
<dbReference type="OrthoDB" id="348678at2759"/>
<dbReference type="GO" id="GO:0008081">
    <property type="term" value="F:phosphoric diester hydrolase activity"/>
    <property type="evidence" value="ECO:0007669"/>
    <property type="project" value="TreeGrafter"/>
</dbReference>
<name>A0A438N3H2_EXOME</name>
<dbReference type="PIRSF" id="PIRSF027093">
    <property type="entry name" value="EndopolyPtase_N1"/>
    <property type="match status" value="1"/>
</dbReference>
<feature type="compositionally biased region" description="Acidic residues" evidence="13">
    <location>
        <begin position="640"/>
        <end position="658"/>
    </location>
</feature>
<feature type="chain" id="PRO_5019309042" description="Endopolyphosphatase" evidence="14">
    <location>
        <begin position="18"/>
        <end position="708"/>
    </location>
</feature>
<comment type="function">
    <text evidence="12">Catalyzes the hydrolysis of inorganic polyphosphate (polyP) chains of many hundreds of phosphate residues into shorter lengths.</text>
</comment>
<evidence type="ECO:0000256" key="2">
    <source>
        <dbReference type="ARBA" id="ARBA00010399"/>
    </source>
</evidence>
<keyword evidence="10 12" id="KW-0472">Membrane</keyword>
<keyword evidence="11" id="KW-0325">Glycoprotein</keyword>
<dbReference type="InterPro" id="IPR004843">
    <property type="entry name" value="Calcineurin-like_PHP"/>
</dbReference>
<evidence type="ECO:0000313" key="16">
    <source>
        <dbReference type="EMBL" id="RVX70186.1"/>
    </source>
</evidence>
<feature type="region of interest" description="Disordered" evidence="13">
    <location>
        <begin position="515"/>
        <end position="560"/>
    </location>
</feature>
<dbReference type="GO" id="GO:0000324">
    <property type="term" value="C:fungal-type vacuole"/>
    <property type="evidence" value="ECO:0007669"/>
    <property type="project" value="TreeGrafter"/>
</dbReference>
<keyword evidence="14" id="KW-0732">Signal</keyword>
<feature type="compositionally biased region" description="Polar residues" evidence="13">
    <location>
        <begin position="31"/>
        <end position="42"/>
    </location>
</feature>
<gene>
    <name evidence="16" type="ORF">B0A52_05519</name>
</gene>
<dbReference type="GO" id="GO:0004309">
    <property type="term" value="F:exopolyphosphatase activity"/>
    <property type="evidence" value="ECO:0007669"/>
    <property type="project" value="TreeGrafter"/>
</dbReference>
<keyword evidence="9" id="KW-1133">Transmembrane helix</keyword>
<comment type="similarity">
    <text evidence="2">Belongs to the endopolyphosphatase PPN1 family.</text>
</comment>
<feature type="compositionally biased region" description="Basic residues" evidence="13">
    <location>
        <begin position="665"/>
        <end position="677"/>
    </location>
</feature>
<dbReference type="Gene3D" id="3.60.21.10">
    <property type="match status" value="1"/>
</dbReference>
<keyword evidence="6" id="KW-0812">Transmembrane</keyword>
<feature type="region of interest" description="Disordered" evidence="13">
    <location>
        <begin position="635"/>
        <end position="677"/>
    </location>
</feature>
<dbReference type="GO" id="GO:0005774">
    <property type="term" value="C:vacuolar membrane"/>
    <property type="evidence" value="ECO:0007669"/>
    <property type="project" value="UniProtKB-SubCell"/>
</dbReference>
<dbReference type="InterPro" id="IPR012358">
    <property type="entry name" value="EndopolyPtase_N1"/>
</dbReference>
<reference evidence="16 17" key="1">
    <citation type="submission" date="2017-03" db="EMBL/GenBank/DDBJ databases">
        <title>Genomes of endolithic fungi from Antarctica.</title>
        <authorList>
            <person name="Coleine C."/>
            <person name="Masonjones S."/>
            <person name="Stajich J.E."/>
        </authorList>
    </citation>
    <scope>NUCLEOTIDE SEQUENCE [LARGE SCALE GENOMIC DNA]</scope>
    <source>
        <strain evidence="16 17">CCFEE 6314</strain>
    </source>
</reference>
<feature type="signal peptide" evidence="14">
    <location>
        <begin position="1"/>
        <end position="17"/>
    </location>
</feature>
<evidence type="ECO:0000256" key="14">
    <source>
        <dbReference type="SAM" id="SignalP"/>
    </source>
</evidence>
<evidence type="ECO:0000256" key="3">
    <source>
        <dbReference type="ARBA" id="ARBA00012459"/>
    </source>
</evidence>
<sequence length="708" mass="81297">MVRFTSGLLLFTVLAAAAPPDPHLHPLESQEPLSSHPTISHNGQRRLQGRFLHITDIHPDPFYKVHSNPSQSCHSGKGQAGHFGAEVTDCDTPFSLVNATFKWIEQNIKDQIDFVVWTGDSARHDNDDRYPRNDKQVIKLNRFVVNKFVEIFGKSDNLDDPDPTNDFVVPIVPTFGNNDILPHNIFQPGPNKWTREYEELWAKFVPQDQKHSFARGGWFFSEVIPNKLAVFSLNSLYFFDSNSAVDGCDADTEPGYEHFEWLRTQLHFLRLRGMKAILIGHVPPARTASKQNWDESCYQKYTLWLRQYRDVIITSIFGHMNIDHFMFQDVTELKYNFKIDGVDDEFSRLKSFEPISNNETFTVAAKAQYLNELRAGWSALPKPPPHSSYANLEVPQYDAEKKKRKKKHKKKKKHKGDDMDKFLDAIGGPWGERFSMSLVSPSIVPNFFPTLRIIEYNISGLEKLSPADHPTGAPAEMLVARDGKDILDQDSVDASRSQLSVQDFDDVPQAFLDEHAESEDLDSLKKKKKKRKKKKKQHKFPVPKPPSKSTPPGPAYSPQPLSLISWQQLFANLTEINNEIESDSQDNVDAEYKYRKHFKFKVEYHTNNDSNYQMKDLTVKSWLDLAEKIGRSKYPKLSDESGDELEEVQEEVQDEDGVDALKKGQNNKKKGSSKVKKARNHLWKVFVKRAFVHTKPEEEIDQEFGSYD</sequence>
<dbReference type="Pfam" id="PF00149">
    <property type="entry name" value="Metallophos"/>
    <property type="match status" value="1"/>
</dbReference>
<evidence type="ECO:0000256" key="1">
    <source>
        <dbReference type="ARBA" id="ARBA00004576"/>
    </source>
</evidence>
<keyword evidence="7 12" id="KW-0378">Hydrolase</keyword>
<dbReference type="SUPFAM" id="SSF56300">
    <property type="entry name" value="Metallo-dependent phosphatases"/>
    <property type="match status" value="1"/>
</dbReference>
<accession>A0A438N3H2</accession>
<keyword evidence="5 12" id="KW-0926">Vacuole</keyword>
<feature type="compositionally biased region" description="Basic residues" evidence="13">
    <location>
        <begin position="402"/>
        <end position="414"/>
    </location>
</feature>
<feature type="compositionally biased region" description="Basic residues" evidence="13">
    <location>
        <begin position="525"/>
        <end position="541"/>
    </location>
</feature>
<evidence type="ECO:0000256" key="12">
    <source>
        <dbReference type="PIRNR" id="PIRNR027093"/>
    </source>
</evidence>
<dbReference type="PANTHER" id="PTHR10340">
    <property type="entry name" value="SPHINGOMYELIN PHOSPHODIESTERASE"/>
    <property type="match status" value="1"/>
</dbReference>
<proteinExistence type="inferred from homology"/>